<dbReference type="AlphaFoldDB" id="A0A813DS40"/>
<name>A0A813DS40_POLGL</name>
<dbReference type="Gene3D" id="3.30.70.330">
    <property type="match status" value="3"/>
</dbReference>
<feature type="non-terminal residue" evidence="6">
    <location>
        <position position="358"/>
    </location>
</feature>
<accession>A0A813DS40</accession>
<evidence type="ECO:0000313" key="7">
    <source>
        <dbReference type="Proteomes" id="UP000654075"/>
    </source>
</evidence>
<keyword evidence="1" id="KW-0677">Repeat</keyword>
<gene>
    <name evidence="6" type="ORF">PGLA1383_LOCUS10776</name>
</gene>
<reference evidence="6" key="1">
    <citation type="submission" date="2021-02" db="EMBL/GenBank/DDBJ databases">
        <authorList>
            <person name="Dougan E. K."/>
            <person name="Rhodes N."/>
            <person name="Thang M."/>
            <person name="Chan C."/>
        </authorList>
    </citation>
    <scope>NUCLEOTIDE SEQUENCE</scope>
</reference>
<sequence>MEVFIGRVPPGTGVQGVGDLFAPYGATNIRLLEGKNCAFAHFESWPEAERCIAELNGYQLGGSGSGLNVKLADSGPKGNGMAGGGRPSQPQPIPVFAKEPVHLAHAREEASHPLPEIFLGRLPPGLSVGEVEDVLVPYGAHNIRLLSGKNCAFATFVSWAAAERAIAELNGAQIGSAIHGEQAEGINVKLADLKGVPKGTPQNPKVFIGGIRAQVTESEVADECKHFGEVTFSKIFAKNSASLPCAFVTFATFTEAELCINELNGTEHRLALDGKTLNVRLADAAKGQAASQGARQPSSQAPPAQVPPQRSFPAPAAMGPPIMPYSMAAVAPAPAMAPGVSGGDDPKPRESGGGNVPK</sequence>
<dbReference type="Proteomes" id="UP000654075">
    <property type="component" value="Unassembled WGS sequence"/>
</dbReference>
<evidence type="ECO:0000256" key="1">
    <source>
        <dbReference type="ARBA" id="ARBA00022737"/>
    </source>
</evidence>
<dbReference type="SMART" id="SM00360">
    <property type="entry name" value="RRM"/>
    <property type="match status" value="3"/>
</dbReference>
<evidence type="ECO:0000256" key="4">
    <source>
        <dbReference type="SAM" id="MobiDB-lite"/>
    </source>
</evidence>
<dbReference type="SUPFAM" id="SSF54928">
    <property type="entry name" value="RNA-binding domain, RBD"/>
    <property type="match status" value="2"/>
</dbReference>
<dbReference type="EMBL" id="CAJNNV010005479">
    <property type="protein sequence ID" value="CAE8592118.1"/>
    <property type="molecule type" value="Genomic_DNA"/>
</dbReference>
<evidence type="ECO:0000313" key="6">
    <source>
        <dbReference type="EMBL" id="CAE8592118.1"/>
    </source>
</evidence>
<dbReference type="Pfam" id="PF00076">
    <property type="entry name" value="RRM_1"/>
    <property type="match status" value="3"/>
</dbReference>
<dbReference type="InterPro" id="IPR035979">
    <property type="entry name" value="RBD_domain_sf"/>
</dbReference>
<feature type="domain" description="RRM" evidence="5">
    <location>
        <begin position="115"/>
        <end position="193"/>
    </location>
</feature>
<keyword evidence="7" id="KW-1185">Reference proteome</keyword>
<evidence type="ECO:0000256" key="2">
    <source>
        <dbReference type="ARBA" id="ARBA00022884"/>
    </source>
</evidence>
<keyword evidence="2 3" id="KW-0694">RNA-binding</keyword>
<dbReference type="OrthoDB" id="410044at2759"/>
<comment type="caution">
    <text evidence="6">The sequence shown here is derived from an EMBL/GenBank/DDBJ whole genome shotgun (WGS) entry which is preliminary data.</text>
</comment>
<proteinExistence type="predicted"/>
<organism evidence="6 7">
    <name type="scientific">Polarella glacialis</name>
    <name type="common">Dinoflagellate</name>
    <dbReference type="NCBI Taxonomy" id="89957"/>
    <lineage>
        <taxon>Eukaryota</taxon>
        <taxon>Sar</taxon>
        <taxon>Alveolata</taxon>
        <taxon>Dinophyceae</taxon>
        <taxon>Suessiales</taxon>
        <taxon>Suessiaceae</taxon>
        <taxon>Polarella</taxon>
    </lineage>
</organism>
<dbReference type="GO" id="GO:0003723">
    <property type="term" value="F:RNA binding"/>
    <property type="evidence" value="ECO:0007669"/>
    <property type="project" value="UniProtKB-UniRule"/>
</dbReference>
<protein>
    <recommendedName>
        <fullName evidence="5">RRM domain-containing protein</fullName>
    </recommendedName>
</protein>
<evidence type="ECO:0000259" key="5">
    <source>
        <dbReference type="PROSITE" id="PS50102"/>
    </source>
</evidence>
<dbReference type="InterPro" id="IPR012677">
    <property type="entry name" value="Nucleotide-bd_a/b_plait_sf"/>
</dbReference>
<dbReference type="PROSITE" id="PS50102">
    <property type="entry name" value="RRM"/>
    <property type="match status" value="3"/>
</dbReference>
<dbReference type="InterPro" id="IPR000504">
    <property type="entry name" value="RRM_dom"/>
</dbReference>
<feature type="compositionally biased region" description="Low complexity" evidence="4">
    <location>
        <begin position="287"/>
        <end position="318"/>
    </location>
</feature>
<feature type="region of interest" description="Disordered" evidence="4">
    <location>
        <begin position="286"/>
        <end position="318"/>
    </location>
</feature>
<feature type="domain" description="RRM" evidence="5">
    <location>
        <begin position="204"/>
        <end position="284"/>
    </location>
</feature>
<evidence type="ECO:0000256" key="3">
    <source>
        <dbReference type="PROSITE-ProRule" id="PRU00176"/>
    </source>
</evidence>
<feature type="domain" description="RRM" evidence="5">
    <location>
        <begin position="1"/>
        <end position="74"/>
    </location>
</feature>
<dbReference type="CDD" id="cd00590">
    <property type="entry name" value="RRM_SF"/>
    <property type="match status" value="2"/>
</dbReference>
<feature type="region of interest" description="Disordered" evidence="4">
    <location>
        <begin position="334"/>
        <end position="358"/>
    </location>
</feature>
<dbReference type="PANTHER" id="PTHR24012">
    <property type="entry name" value="RNA BINDING PROTEIN"/>
    <property type="match status" value="1"/>
</dbReference>